<sequence>MDNKQKYISAVTSLNRPGIGKYLEWLEETDFYTAPASTKPSYHGCYPGGLLQHSLNVMVIACDLWQVCNKRLKNVNCTKESVLLCAALHDVCKINTYKPCTWKGHEKEYVVVDENYPLVGHGEKSLVKALQLGIDLNNDEMEAIRWHMGWFDSGAREYPSTYNFNTASKKPLVKIIQTADMLACLMDQEV</sequence>
<dbReference type="CDD" id="cd00077">
    <property type="entry name" value="HDc"/>
    <property type="match status" value="1"/>
</dbReference>
<feature type="domain" description="HD" evidence="1">
    <location>
        <begin position="51"/>
        <end position="182"/>
    </location>
</feature>
<dbReference type="InterPro" id="IPR003607">
    <property type="entry name" value="HD/PDEase_dom"/>
</dbReference>
<dbReference type="EMBL" id="MT141881">
    <property type="protein sequence ID" value="QJA71553.1"/>
    <property type="molecule type" value="Genomic_DNA"/>
</dbReference>
<evidence type="ECO:0000259" key="1">
    <source>
        <dbReference type="Pfam" id="PF01966"/>
    </source>
</evidence>
<dbReference type="Gene3D" id="1.10.3210.10">
    <property type="entry name" value="Hypothetical protein af1432"/>
    <property type="match status" value="1"/>
</dbReference>
<dbReference type="AlphaFoldDB" id="A0A6M3JNP7"/>
<dbReference type="InterPro" id="IPR006674">
    <property type="entry name" value="HD_domain"/>
</dbReference>
<gene>
    <name evidence="2" type="ORF">MM415A03143_0006</name>
</gene>
<proteinExistence type="predicted"/>
<name>A0A6M3JNP7_9ZZZZ</name>
<reference evidence="2" key="1">
    <citation type="submission" date="2020-03" db="EMBL/GenBank/DDBJ databases">
        <title>The deep terrestrial virosphere.</title>
        <authorList>
            <person name="Holmfeldt K."/>
            <person name="Nilsson E."/>
            <person name="Simone D."/>
            <person name="Lopez-Fernandez M."/>
            <person name="Wu X."/>
            <person name="de Brujin I."/>
            <person name="Lundin D."/>
            <person name="Andersson A."/>
            <person name="Bertilsson S."/>
            <person name="Dopson M."/>
        </authorList>
    </citation>
    <scope>NUCLEOTIDE SEQUENCE</scope>
    <source>
        <strain evidence="2">MM415A03143</strain>
    </source>
</reference>
<dbReference type="SUPFAM" id="SSF109604">
    <property type="entry name" value="HD-domain/PDEase-like"/>
    <property type="match status" value="1"/>
</dbReference>
<protein>
    <submittedName>
        <fullName evidence="2">Putative HD domain-containing protein</fullName>
    </submittedName>
</protein>
<evidence type="ECO:0000313" key="2">
    <source>
        <dbReference type="EMBL" id="QJA71553.1"/>
    </source>
</evidence>
<organism evidence="2">
    <name type="scientific">viral metagenome</name>
    <dbReference type="NCBI Taxonomy" id="1070528"/>
    <lineage>
        <taxon>unclassified sequences</taxon>
        <taxon>metagenomes</taxon>
        <taxon>organismal metagenomes</taxon>
    </lineage>
</organism>
<dbReference type="Pfam" id="PF01966">
    <property type="entry name" value="HD"/>
    <property type="match status" value="1"/>
</dbReference>
<accession>A0A6M3JNP7</accession>